<name>A0A0F9T8C1_9ZZZZ</name>
<protein>
    <submittedName>
        <fullName evidence="1">Uncharacterized protein</fullName>
    </submittedName>
</protein>
<reference evidence="1" key="1">
    <citation type="journal article" date="2015" name="Nature">
        <title>Complex archaea that bridge the gap between prokaryotes and eukaryotes.</title>
        <authorList>
            <person name="Spang A."/>
            <person name="Saw J.H."/>
            <person name="Jorgensen S.L."/>
            <person name="Zaremba-Niedzwiedzka K."/>
            <person name="Martijn J."/>
            <person name="Lind A.E."/>
            <person name="van Eijk R."/>
            <person name="Schleper C."/>
            <person name="Guy L."/>
            <person name="Ettema T.J."/>
        </authorList>
    </citation>
    <scope>NUCLEOTIDE SEQUENCE</scope>
</reference>
<dbReference type="AlphaFoldDB" id="A0A0F9T8C1"/>
<dbReference type="EMBL" id="LAZR01000310">
    <property type="protein sequence ID" value="KKN75419.1"/>
    <property type="molecule type" value="Genomic_DNA"/>
</dbReference>
<gene>
    <name evidence="1" type="ORF">LCGC14_0380400</name>
</gene>
<sequence length="53" mass="6192">MGISKSQTYGSMKKGLCTKCGKDVSKLSWKQQQDHEFMHLKEIEEKKNQTKLF</sequence>
<proteinExistence type="predicted"/>
<organism evidence="1">
    <name type="scientific">marine sediment metagenome</name>
    <dbReference type="NCBI Taxonomy" id="412755"/>
    <lineage>
        <taxon>unclassified sequences</taxon>
        <taxon>metagenomes</taxon>
        <taxon>ecological metagenomes</taxon>
    </lineage>
</organism>
<evidence type="ECO:0000313" key="1">
    <source>
        <dbReference type="EMBL" id="KKN75419.1"/>
    </source>
</evidence>
<accession>A0A0F9T8C1</accession>
<comment type="caution">
    <text evidence="1">The sequence shown here is derived from an EMBL/GenBank/DDBJ whole genome shotgun (WGS) entry which is preliminary data.</text>
</comment>